<organism evidence="1">
    <name type="scientific">Micrurus paraensis</name>
    <dbReference type="NCBI Taxonomy" id="1970185"/>
    <lineage>
        <taxon>Eukaryota</taxon>
        <taxon>Metazoa</taxon>
        <taxon>Chordata</taxon>
        <taxon>Craniata</taxon>
        <taxon>Vertebrata</taxon>
        <taxon>Euteleostomi</taxon>
        <taxon>Lepidosauria</taxon>
        <taxon>Squamata</taxon>
        <taxon>Bifurcata</taxon>
        <taxon>Unidentata</taxon>
        <taxon>Episquamata</taxon>
        <taxon>Toxicofera</taxon>
        <taxon>Serpentes</taxon>
        <taxon>Colubroidea</taxon>
        <taxon>Elapidae</taxon>
        <taxon>Elapinae</taxon>
        <taxon>Micrurus</taxon>
    </lineage>
</organism>
<accession>A0A2D4KMP4</accession>
<sequence>MHSSTIMMHSLTCNWPFEGNHNADAVKVCRQQFPLSPTPALKDLWRGEDGREQHEGRLPQQASILTTHNWKQGFIFEKGQPLSCRTREHYSPVASSCSPEICVLTKTS</sequence>
<name>A0A2D4KMP4_9SAUR</name>
<proteinExistence type="predicted"/>
<dbReference type="EMBL" id="IACL01070646">
    <property type="protein sequence ID" value="LAB09938.1"/>
    <property type="molecule type" value="Transcribed_RNA"/>
</dbReference>
<protein>
    <submittedName>
        <fullName evidence="1">Uncharacterized protein</fullName>
    </submittedName>
</protein>
<evidence type="ECO:0000313" key="1">
    <source>
        <dbReference type="EMBL" id="LAB09938.1"/>
    </source>
</evidence>
<dbReference type="AlphaFoldDB" id="A0A2D4KMP4"/>
<reference evidence="1" key="1">
    <citation type="submission" date="2017-07" db="EMBL/GenBank/DDBJ databases">
        <authorList>
            <person name="Mikheyev A."/>
            <person name="Grau M."/>
        </authorList>
    </citation>
    <scope>NUCLEOTIDE SEQUENCE</scope>
    <source>
        <tissue evidence="1">Venom_gland</tissue>
    </source>
</reference>
<reference evidence="1" key="2">
    <citation type="submission" date="2017-11" db="EMBL/GenBank/DDBJ databases">
        <title>Coralsnake Venomics: Analyses of Venom Gland Transcriptomes and Proteomes of Six Brazilian Taxa.</title>
        <authorList>
            <person name="Aird S.D."/>
            <person name="Jorge da Silva N."/>
            <person name="Qiu L."/>
            <person name="Villar-Briones A."/>
            <person name="Aparecida-Saddi V."/>
            <person name="Campos-Telles M.P."/>
            <person name="Grau M."/>
            <person name="Mikheyev A.S."/>
        </authorList>
    </citation>
    <scope>NUCLEOTIDE SEQUENCE</scope>
    <source>
        <tissue evidence="1">Venom_gland</tissue>
    </source>
</reference>